<feature type="signal peptide" evidence="1">
    <location>
        <begin position="1"/>
        <end position="16"/>
    </location>
</feature>
<dbReference type="GeneID" id="64699224"/>
<name>A0A9P7JVF8_9AGAM</name>
<accession>A0A9P7JVF8</accession>
<dbReference type="RefSeq" id="XP_041294221.1">
    <property type="nucleotide sequence ID" value="XM_041436965.1"/>
</dbReference>
<protein>
    <submittedName>
        <fullName evidence="2">Uncharacterized protein</fullName>
    </submittedName>
</protein>
<comment type="caution">
    <text evidence="2">The sequence shown here is derived from an EMBL/GenBank/DDBJ whole genome shotgun (WGS) entry which is preliminary data.</text>
</comment>
<feature type="chain" id="PRO_5040260302" evidence="1">
    <location>
        <begin position="17"/>
        <end position="143"/>
    </location>
</feature>
<keyword evidence="3" id="KW-1185">Reference proteome</keyword>
<evidence type="ECO:0000313" key="2">
    <source>
        <dbReference type="EMBL" id="KAG2110631.1"/>
    </source>
</evidence>
<dbReference type="Proteomes" id="UP000823399">
    <property type="component" value="Unassembled WGS sequence"/>
</dbReference>
<sequence>MYSFFFVLASITCWLAKPLSVLQGTRQLPISAYNLPARFKREGIMRGISVIQRRGPPHLHLMSCTNLRRSEADRVVALLGSLVVVTEELHKTPDIFKCTHSYDWSIQAVHTQYLRLAEKIAGETMDVWKRSLPLERLTRAGKF</sequence>
<gene>
    <name evidence="2" type="ORF">F5147DRAFT_689415</name>
</gene>
<reference evidence="2" key="1">
    <citation type="journal article" date="2020" name="New Phytol.">
        <title>Comparative genomics reveals dynamic genome evolution in host specialist ectomycorrhizal fungi.</title>
        <authorList>
            <person name="Lofgren L.A."/>
            <person name="Nguyen N.H."/>
            <person name="Vilgalys R."/>
            <person name="Ruytinx J."/>
            <person name="Liao H.L."/>
            <person name="Branco S."/>
            <person name="Kuo A."/>
            <person name="LaButti K."/>
            <person name="Lipzen A."/>
            <person name="Andreopoulos W."/>
            <person name="Pangilinan J."/>
            <person name="Riley R."/>
            <person name="Hundley H."/>
            <person name="Na H."/>
            <person name="Barry K."/>
            <person name="Grigoriev I.V."/>
            <person name="Stajich J.E."/>
            <person name="Kennedy P.G."/>
        </authorList>
    </citation>
    <scope>NUCLEOTIDE SEQUENCE</scope>
    <source>
        <strain evidence="2">FC423</strain>
    </source>
</reference>
<keyword evidence="1" id="KW-0732">Signal</keyword>
<organism evidence="2 3">
    <name type="scientific">Suillus discolor</name>
    <dbReference type="NCBI Taxonomy" id="1912936"/>
    <lineage>
        <taxon>Eukaryota</taxon>
        <taxon>Fungi</taxon>
        <taxon>Dikarya</taxon>
        <taxon>Basidiomycota</taxon>
        <taxon>Agaricomycotina</taxon>
        <taxon>Agaricomycetes</taxon>
        <taxon>Agaricomycetidae</taxon>
        <taxon>Boletales</taxon>
        <taxon>Suillineae</taxon>
        <taxon>Suillaceae</taxon>
        <taxon>Suillus</taxon>
    </lineage>
</organism>
<dbReference type="AlphaFoldDB" id="A0A9P7JVF8"/>
<dbReference type="EMBL" id="JABBWM010000020">
    <property type="protein sequence ID" value="KAG2110631.1"/>
    <property type="molecule type" value="Genomic_DNA"/>
</dbReference>
<evidence type="ECO:0000313" key="3">
    <source>
        <dbReference type="Proteomes" id="UP000823399"/>
    </source>
</evidence>
<evidence type="ECO:0000256" key="1">
    <source>
        <dbReference type="SAM" id="SignalP"/>
    </source>
</evidence>
<proteinExistence type="predicted"/>